<dbReference type="Pfam" id="PF00561">
    <property type="entry name" value="Abhydrolase_1"/>
    <property type="match status" value="1"/>
</dbReference>
<dbReference type="EMBL" id="JAWXXX010000001">
    <property type="protein sequence ID" value="MDX5894945.1"/>
    <property type="molecule type" value="Genomic_DNA"/>
</dbReference>
<dbReference type="PATRIC" id="fig|42256.3.peg.2301"/>
<evidence type="ECO:0000313" key="5">
    <source>
        <dbReference type="EMBL" id="MDX5894945.1"/>
    </source>
</evidence>
<proteinExistence type="inferred from homology"/>
<dbReference type="HOGENOM" id="CLU_054744_0_0_11"/>
<dbReference type="STRING" id="42256.RradSPS_2259"/>
<evidence type="ECO:0000313" key="4">
    <source>
        <dbReference type="EMBL" id="AHY47542.1"/>
    </source>
</evidence>
<dbReference type="SUPFAM" id="SSF53474">
    <property type="entry name" value="alpha/beta-Hydrolases"/>
    <property type="match status" value="1"/>
</dbReference>
<dbReference type="InterPro" id="IPR000073">
    <property type="entry name" value="AB_hydrolase_1"/>
</dbReference>
<dbReference type="AlphaFoldDB" id="A0A023X509"/>
<comment type="similarity">
    <text evidence="1">Belongs to the peptidase S33 family.</text>
</comment>
<dbReference type="eggNOG" id="COG0596">
    <property type="taxonomic scope" value="Bacteria"/>
</dbReference>
<dbReference type="GO" id="GO:0016787">
    <property type="term" value="F:hydrolase activity"/>
    <property type="evidence" value="ECO:0007669"/>
    <property type="project" value="UniProtKB-KW"/>
</dbReference>
<dbReference type="InterPro" id="IPR051601">
    <property type="entry name" value="Serine_prot/Carboxylest_S33"/>
</dbReference>
<dbReference type="OrthoDB" id="3253328at2"/>
<evidence type="ECO:0000313" key="6">
    <source>
        <dbReference type="Proteomes" id="UP000025229"/>
    </source>
</evidence>
<sequence length="439" mass="48044">MPYKPALPPDLPRRFRRFAGARDVYGLDAPVYPDREGSPTFQLAYTDSGPDTGGPTLVIIPGGPGLASVIPYATLRPKAVASGFRVVMVEHRGVGLSRYTPDGEVLPKDSMRLAYAAEDLLRVLDRAGVERVWLHGTSYGGELAVVFGALFPERVAGMFLDSTWRGLRDEARIREHKRDLFLRGRTDDARLRRAAAKVRLVLERGLASDEEVASVVPPVYEFLGAEALDRLLAARLAGRTAEWRWFSGLISRELDERMPGVMEADPAMEIFYRESGSLPPDGKPFDTESIWAERADRYSSYAGPPVDPDAALRSFRWPTVLFSGERDVRTPPFVMQEMAELVPDALHLTLQNAGHDLLRFRAQEILAVERAATEGGTAAARRAAEEHVTDGSRSPLALVGSAFTGYLKTREVLARPAAKLALAAGAALGLAALARRSRA</sequence>
<dbReference type="EMBL" id="CP007514">
    <property type="protein sequence ID" value="AHY47542.1"/>
    <property type="molecule type" value="Genomic_DNA"/>
</dbReference>
<name>A0A023X509_RUBRA</name>
<feature type="domain" description="AB hydrolase-1" evidence="3">
    <location>
        <begin position="55"/>
        <end position="357"/>
    </location>
</feature>
<reference evidence="5" key="2">
    <citation type="submission" date="2023-11" db="EMBL/GenBank/DDBJ databases">
        <title>MicrobeMod: A computational toolkit for identifying prokaryotic methylation and restriction-modification with nanopore sequencing.</title>
        <authorList>
            <person name="Crits-Christoph A."/>
            <person name="Kang S.C."/>
            <person name="Lee H."/>
            <person name="Ostrov N."/>
        </authorList>
    </citation>
    <scope>NUCLEOTIDE SEQUENCE</scope>
    <source>
        <strain evidence="5">ATCC 51242</strain>
    </source>
</reference>
<evidence type="ECO:0000259" key="3">
    <source>
        <dbReference type="Pfam" id="PF00561"/>
    </source>
</evidence>
<dbReference type="RefSeq" id="WP_051589737.1">
    <property type="nucleotide sequence ID" value="NZ_CP007514.1"/>
</dbReference>
<accession>A0A023X509</accession>
<dbReference type="KEGG" id="rrd:RradSPS_2259"/>
<evidence type="ECO:0000256" key="2">
    <source>
        <dbReference type="ARBA" id="ARBA00022801"/>
    </source>
</evidence>
<dbReference type="Proteomes" id="UP000025229">
    <property type="component" value="Chromosome"/>
</dbReference>
<keyword evidence="6" id="KW-1185">Reference proteome</keyword>
<evidence type="ECO:0000256" key="1">
    <source>
        <dbReference type="ARBA" id="ARBA00010088"/>
    </source>
</evidence>
<organism evidence="4 6">
    <name type="scientific">Rubrobacter radiotolerans</name>
    <name type="common">Arthrobacter radiotolerans</name>
    <dbReference type="NCBI Taxonomy" id="42256"/>
    <lineage>
        <taxon>Bacteria</taxon>
        <taxon>Bacillati</taxon>
        <taxon>Actinomycetota</taxon>
        <taxon>Rubrobacteria</taxon>
        <taxon>Rubrobacterales</taxon>
        <taxon>Rubrobacteraceae</taxon>
        <taxon>Rubrobacter</taxon>
    </lineage>
</organism>
<dbReference type="PANTHER" id="PTHR43248">
    <property type="entry name" value="2-SUCCINYL-6-HYDROXY-2,4-CYCLOHEXADIENE-1-CARBOXYLATE SYNTHASE"/>
    <property type="match status" value="1"/>
</dbReference>
<dbReference type="InterPro" id="IPR029058">
    <property type="entry name" value="AB_hydrolase_fold"/>
</dbReference>
<keyword evidence="2 4" id="KW-0378">Hydrolase</keyword>
<dbReference type="PANTHER" id="PTHR43248:SF2">
    <property type="entry name" value="PROLYL AMINOPEPTIDASE"/>
    <property type="match status" value="1"/>
</dbReference>
<protein>
    <submittedName>
        <fullName evidence="5">Alpha/beta fold hydrolase</fullName>
    </submittedName>
    <submittedName>
        <fullName evidence="4">Alpha/beta hydrolase family</fullName>
    </submittedName>
</protein>
<dbReference type="Proteomes" id="UP001281130">
    <property type="component" value="Unassembled WGS sequence"/>
</dbReference>
<reference evidence="4 6" key="1">
    <citation type="submission" date="2014-03" db="EMBL/GenBank/DDBJ databases">
        <title>Complete genome sequence of the Radio-Resistant Rubrobacter radiotolerans RSPS-4.</title>
        <authorList>
            <person name="Egas C.C."/>
            <person name="Barroso C.C."/>
            <person name="Froufe H.J.C."/>
            <person name="Pacheco J.J."/>
            <person name="Albuquerque L.L."/>
            <person name="da Costa M.M.S."/>
        </authorList>
    </citation>
    <scope>NUCLEOTIDE SEQUENCE [LARGE SCALE GENOMIC DNA]</scope>
    <source>
        <strain evidence="4 6">RSPS-4</strain>
    </source>
</reference>
<gene>
    <name evidence="4" type="ORF">RradSPS_2259</name>
    <name evidence="5" type="ORF">SIL72_13030</name>
</gene>
<dbReference type="Gene3D" id="3.40.50.1820">
    <property type="entry name" value="alpha/beta hydrolase"/>
    <property type="match status" value="1"/>
</dbReference>